<gene>
    <name evidence="1" type="ORF">F2Q70_00037177</name>
</gene>
<evidence type="ECO:0000313" key="1">
    <source>
        <dbReference type="EMBL" id="KAF2584732.1"/>
    </source>
</evidence>
<comment type="caution">
    <text evidence="1">The sequence shown here is derived from an EMBL/GenBank/DDBJ whole genome shotgun (WGS) entry which is preliminary data.</text>
</comment>
<reference evidence="1" key="1">
    <citation type="submission" date="2019-12" db="EMBL/GenBank/DDBJ databases">
        <title>Genome sequencing and annotation of Brassica cretica.</title>
        <authorList>
            <person name="Studholme D.J."/>
            <person name="Sarris P.F."/>
        </authorList>
    </citation>
    <scope>NUCLEOTIDE SEQUENCE</scope>
    <source>
        <strain evidence="1">PFS-102/07</strain>
        <tissue evidence="1">Leaf</tissue>
    </source>
</reference>
<protein>
    <submittedName>
        <fullName evidence="1">Uncharacterized protein</fullName>
    </submittedName>
</protein>
<accession>A0A8S9JST8</accession>
<proteinExistence type="predicted"/>
<dbReference type="AlphaFoldDB" id="A0A8S9JST8"/>
<dbReference type="EMBL" id="QGKY02000246">
    <property type="protein sequence ID" value="KAF2584732.1"/>
    <property type="molecule type" value="Genomic_DNA"/>
</dbReference>
<name>A0A8S9JST8_BRACR</name>
<sequence>MLPLLVPLPKASSATAHRTSIAALLLPFSNPSMRLLMLPGASRPREEIPSGASVIKTFEDEFGKLRRVKSEGEVTVLFEFVDRRGYLCLHIVICDRSSKTHKETINRTPIW</sequence>
<organism evidence="1">
    <name type="scientific">Brassica cretica</name>
    <name type="common">Mustard</name>
    <dbReference type="NCBI Taxonomy" id="69181"/>
    <lineage>
        <taxon>Eukaryota</taxon>
        <taxon>Viridiplantae</taxon>
        <taxon>Streptophyta</taxon>
        <taxon>Embryophyta</taxon>
        <taxon>Tracheophyta</taxon>
        <taxon>Spermatophyta</taxon>
        <taxon>Magnoliopsida</taxon>
        <taxon>eudicotyledons</taxon>
        <taxon>Gunneridae</taxon>
        <taxon>Pentapetalae</taxon>
        <taxon>rosids</taxon>
        <taxon>malvids</taxon>
        <taxon>Brassicales</taxon>
        <taxon>Brassicaceae</taxon>
        <taxon>Brassiceae</taxon>
        <taxon>Brassica</taxon>
    </lineage>
</organism>